<dbReference type="Gene3D" id="3.30.1380.20">
    <property type="entry name" value="Trafficking protein particle complex subunit 3"/>
    <property type="match status" value="1"/>
</dbReference>
<evidence type="ECO:0000313" key="1">
    <source>
        <dbReference type="EMBL" id="KRN89025.1"/>
    </source>
</evidence>
<protein>
    <recommendedName>
        <fullName evidence="3">DUF2507 domain-containing protein</fullName>
    </recommendedName>
</protein>
<organism evidence="1 2">
    <name type="scientific">Ligilactobacillus ceti DSM 22408</name>
    <dbReference type="NCBI Taxonomy" id="1122146"/>
    <lineage>
        <taxon>Bacteria</taxon>
        <taxon>Bacillati</taxon>
        <taxon>Bacillota</taxon>
        <taxon>Bacilli</taxon>
        <taxon>Lactobacillales</taxon>
        <taxon>Lactobacillaceae</taxon>
        <taxon>Ligilactobacillus</taxon>
    </lineage>
</organism>
<proteinExistence type="predicted"/>
<dbReference type="AlphaFoldDB" id="A0A0R2KIB9"/>
<accession>A0A0R2KIB9</accession>
<dbReference type="Pfam" id="PF10702">
    <property type="entry name" value="DUF2507"/>
    <property type="match status" value="1"/>
</dbReference>
<dbReference type="OrthoDB" id="2965348at2"/>
<dbReference type="STRING" id="1122146.IV53_GL000998"/>
<reference evidence="1 2" key="1">
    <citation type="journal article" date="2015" name="Genome Announc.">
        <title>Expanding the biotechnology potential of lactobacilli through comparative genomics of 213 strains and associated genera.</title>
        <authorList>
            <person name="Sun Z."/>
            <person name="Harris H.M."/>
            <person name="McCann A."/>
            <person name="Guo C."/>
            <person name="Argimon S."/>
            <person name="Zhang W."/>
            <person name="Yang X."/>
            <person name="Jeffery I.B."/>
            <person name="Cooney J.C."/>
            <person name="Kagawa T.F."/>
            <person name="Liu W."/>
            <person name="Song Y."/>
            <person name="Salvetti E."/>
            <person name="Wrobel A."/>
            <person name="Rasinkangas P."/>
            <person name="Parkhill J."/>
            <person name="Rea M.C."/>
            <person name="O'Sullivan O."/>
            <person name="Ritari J."/>
            <person name="Douillard F.P."/>
            <person name="Paul Ross R."/>
            <person name="Yang R."/>
            <person name="Briner A.E."/>
            <person name="Felis G.E."/>
            <person name="de Vos W.M."/>
            <person name="Barrangou R."/>
            <person name="Klaenhammer T.R."/>
            <person name="Caufield P.W."/>
            <person name="Cui Y."/>
            <person name="Zhang H."/>
            <person name="O'Toole P.W."/>
        </authorList>
    </citation>
    <scope>NUCLEOTIDE SEQUENCE [LARGE SCALE GENOMIC DNA]</scope>
    <source>
        <strain evidence="1 2">DSM 22408</strain>
    </source>
</reference>
<dbReference type="Proteomes" id="UP000051500">
    <property type="component" value="Unassembled WGS sequence"/>
</dbReference>
<dbReference type="InterPro" id="IPR019642">
    <property type="entry name" value="DUF2507"/>
</dbReference>
<dbReference type="SUPFAM" id="SSF111126">
    <property type="entry name" value="Ligand-binding domain in the NO signalling and Golgi transport"/>
    <property type="match status" value="1"/>
</dbReference>
<dbReference type="RefSeq" id="WP_035463633.1">
    <property type="nucleotide sequence ID" value="NZ_JQBZ01000025.1"/>
</dbReference>
<dbReference type="EMBL" id="JQBZ01000025">
    <property type="protein sequence ID" value="KRN89025.1"/>
    <property type="molecule type" value="Genomic_DNA"/>
</dbReference>
<dbReference type="InterPro" id="IPR024096">
    <property type="entry name" value="NO_sig/Golgi_transp_ligand-bd"/>
</dbReference>
<dbReference type="eggNOG" id="COG1719">
    <property type="taxonomic scope" value="Bacteria"/>
</dbReference>
<sequence length="149" mass="16863">MPKNLYNLALENNNLASTFGLELLRDILIPDILGEDNHIAYWAGKKLARDFALAKDEELPIFFKNANWGILTRTKHKKGKQYFSLTGDIVALRLNNNPDADFSLEAGFLAATIEQQIGFVTEAIIEKRTKDTIEFFVQVDLHDPLDLAE</sequence>
<dbReference type="PATRIC" id="fig|1122146.4.peg.1033"/>
<keyword evidence="2" id="KW-1185">Reference proteome</keyword>
<name>A0A0R2KIB9_9LACO</name>
<comment type="caution">
    <text evidence="1">The sequence shown here is derived from an EMBL/GenBank/DDBJ whole genome shotgun (WGS) entry which is preliminary data.</text>
</comment>
<gene>
    <name evidence="1" type="ORF">IV53_GL000998</name>
</gene>
<evidence type="ECO:0000313" key="2">
    <source>
        <dbReference type="Proteomes" id="UP000051500"/>
    </source>
</evidence>
<evidence type="ECO:0008006" key="3">
    <source>
        <dbReference type="Google" id="ProtNLM"/>
    </source>
</evidence>